<dbReference type="GO" id="GO:0005634">
    <property type="term" value="C:nucleus"/>
    <property type="evidence" value="ECO:0007669"/>
    <property type="project" value="UniProtKB-SubCell"/>
</dbReference>
<dbReference type="Proteomes" id="UP000504629">
    <property type="component" value="Unplaced"/>
</dbReference>
<dbReference type="GO" id="GO:0000049">
    <property type="term" value="F:tRNA binding"/>
    <property type="evidence" value="ECO:0007669"/>
    <property type="project" value="TreeGrafter"/>
</dbReference>
<gene>
    <name evidence="10" type="primary">LOC114252837</name>
</gene>
<dbReference type="AlphaFoldDB" id="A0A6J2KLV6"/>
<organism evidence="9 10">
    <name type="scientific">Bombyx mandarina</name>
    <name type="common">Wild silk moth</name>
    <name type="synonym">Wild silkworm</name>
    <dbReference type="NCBI Taxonomy" id="7092"/>
    <lineage>
        <taxon>Eukaryota</taxon>
        <taxon>Metazoa</taxon>
        <taxon>Ecdysozoa</taxon>
        <taxon>Arthropoda</taxon>
        <taxon>Hexapoda</taxon>
        <taxon>Insecta</taxon>
        <taxon>Pterygota</taxon>
        <taxon>Neoptera</taxon>
        <taxon>Endopterygota</taxon>
        <taxon>Lepidoptera</taxon>
        <taxon>Glossata</taxon>
        <taxon>Ditrysia</taxon>
        <taxon>Bombycoidea</taxon>
        <taxon>Bombycidae</taxon>
        <taxon>Bombycinae</taxon>
        <taxon>Bombyx</taxon>
    </lineage>
</organism>
<dbReference type="InterPro" id="IPR019519">
    <property type="entry name" value="Elp5"/>
</dbReference>
<comment type="pathway">
    <text evidence="3">tRNA modification; 5-methoxycarbonylmethyl-2-thiouridine-tRNA biosynthesis.</text>
</comment>
<evidence type="ECO:0000313" key="9">
    <source>
        <dbReference type="Proteomes" id="UP000504629"/>
    </source>
</evidence>
<dbReference type="OrthoDB" id="166907at2759"/>
<evidence type="ECO:0000256" key="6">
    <source>
        <dbReference type="ARBA" id="ARBA00022490"/>
    </source>
</evidence>
<dbReference type="GeneID" id="114252837"/>
<protein>
    <recommendedName>
        <fullName evidence="5">Elongator complex protein 5</fullName>
    </recommendedName>
</protein>
<dbReference type="PANTHER" id="PTHR15641">
    <property type="entry name" value="ELONGATOR COMPLEX PROTEIN 5"/>
    <property type="match status" value="1"/>
</dbReference>
<reference evidence="10" key="1">
    <citation type="submission" date="2025-08" db="UniProtKB">
        <authorList>
            <consortium name="RefSeq"/>
        </authorList>
    </citation>
    <scope>IDENTIFICATION</scope>
    <source>
        <tissue evidence="10">Silk gland</tissue>
    </source>
</reference>
<dbReference type="Pfam" id="PF10483">
    <property type="entry name" value="Elong_Iki1"/>
    <property type="match status" value="1"/>
</dbReference>
<comment type="subcellular location">
    <subcellularLocation>
        <location evidence="2">Cytoplasm</location>
    </subcellularLocation>
    <subcellularLocation>
        <location evidence="1">Nucleus</location>
    </subcellularLocation>
</comment>
<evidence type="ECO:0000313" key="10">
    <source>
        <dbReference type="RefSeq" id="XP_028043306.1"/>
    </source>
</evidence>
<evidence type="ECO:0000256" key="3">
    <source>
        <dbReference type="ARBA" id="ARBA00005043"/>
    </source>
</evidence>
<keyword evidence="9" id="KW-1185">Reference proteome</keyword>
<evidence type="ECO:0000256" key="7">
    <source>
        <dbReference type="ARBA" id="ARBA00022694"/>
    </source>
</evidence>
<proteinExistence type="inferred from homology"/>
<evidence type="ECO:0000256" key="1">
    <source>
        <dbReference type="ARBA" id="ARBA00004123"/>
    </source>
</evidence>
<evidence type="ECO:0000256" key="4">
    <source>
        <dbReference type="ARBA" id="ARBA00009567"/>
    </source>
</evidence>
<evidence type="ECO:0000256" key="5">
    <source>
        <dbReference type="ARBA" id="ARBA00020264"/>
    </source>
</evidence>
<evidence type="ECO:0000256" key="2">
    <source>
        <dbReference type="ARBA" id="ARBA00004496"/>
    </source>
</evidence>
<keyword evidence="7" id="KW-0819">tRNA processing</keyword>
<name>A0A6J2KLV6_BOMMA</name>
<keyword evidence="8" id="KW-0539">Nucleus</keyword>
<comment type="similarity">
    <text evidence="4">Belongs to the ELP5 family.</text>
</comment>
<dbReference type="GO" id="GO:0005829">
    <property type="term" value="C:cytosol"/>
    <property type="evidence" value="ECO:0007669"/>
    <property type="project" value="TreeGrafter"/>
</dbReference>
<keyword evidence="6" id="KW-0963">Cytoplasm</keyword>
<dbReference type="GO" id="GO:0002098">
    <property type="term" value="P:tRNA wobble uridine modification"/>
    <property type="evidence" value="ECO:0007669"/>
    <property type="project" value="InterPro"/>
</dbReference>
<dbReference type="KEGG" id="bman:114252837"/>
<evidence type="ECO:0000256" key="8">
    <source>
        <dbReference type="ARBA" id="ARBA00023242"/>
    </source>
</evidence>
<dbReference type="GO" id="GO:0033588">
    <property type="term" value="C:elongator holoenzyme complex"/>
    <property type="evidence" value="ECO:0007669"/>
    <property type="project" value="InterPro"/>
</dbReference>
<dbReference type="UniPathway" id="UPA00988"/>
<dbReference type="CTD" id="23587"/>
<accession>A0A6J2KLV6</accession>
<dbReference type="RefSeq" id="XP_028043306.1">
    <property type="nucleotide sequence ID" value="XM_028187505.1"/>
</dbReference>
<dbReference type="PANTHER" id="PTHR15641:SF1">
    <property type="entry name" value="ELONGATOR COMPLEX PROTEIN 5"/>
    <property type="match status" value="1"/>
</dbReference>
<sequence length="253" mass="29569">MTLFKLKSAPILLIEDDINVNTLPLLFALLEDEKNVINFHIYEHQEELWKEAFKNKSNVKVYSEYQDEKYDIYTKIPCTMIVDSVHQMFYSLGSNKFMKLLKRLQGNPCVERIIIILHKDCMAHSSKLRIHMNYIANAVISFDSNNVLKALINIKKGAKFIKTEEIFSLCIKTKTLNLTPVPKETKKDDEPEKPSPEKLSTFKIEVDQTEKLQKYNLKLPYMSKIHEGESKIYYEPDAVDDWDEEDPDDDLDI</sequence>